<dbReference type="SUPFAM" id="SSF56601">
    <property type="entry name" value="beta-lactamase/transpeptidase-like"/>
    <property type="match status" value="1"/>
</dbReference>
<proteinExistence type="predicted"/>
<dbReference type="PANTHER" id="PTHR43283">
    <property type="entry name" value="BETA-LACTAMASE-RELATED"/>
    <property type="match status" value="1"/>
</dbReference>
<dbReference type="RefSeq" id="WP_184776700.1">
    <property type="nucleotide sequence ID" value="NZ_JACHMG010000001.1"/>
</dbReference>
<protein>
    <submittedName>
        <fullName evidence="2">CubicO group peptidase (Beta-lactamase class C family)</fullName>
    </submittedName>
</protein>
<dbReference type="Gene3D" id="3.40.710.10">
    <property type="entry name" value="DD-peptidase/beta-lactamase superfamily"/>
    <property type="match status" value="1"/>
</dbReference>
<evidence type="ECO:0000313" key="3">
    <source>
        <dbReference type="Proteomes" id="UP000581769"/>
    </source>
</evidence>
<dbReference type="Pfam" id="PF00144">
    <property type="entry name" value="Beta-lactamase"/>
    <property type="match status" value="1"/>
</dbReference>
<accession>A0A840IMV9</accession>
<name>A0A840IMV9_9PSEU</name>
<organism evidence="2 3">
    <name type="scientific">Amycolatopsis jiangsuensis</name>
    <dbReference type="NCBI Taxonomy" id="1181879"/>
    <lineage>
        <taxon>Bacteria</taxon>
        <taxon>Bacillati</taxon>
        <taxon>Actinomycetota</taxon>
        <taxon>Actinomycetes</taxon>
        <taxon>Pseudonocardiales</taxon>
        <taxon>Pseudonocardiaceae</taxon>
        <taxon>Amycolatopsis</taxon>
    </lineage>
</organism>
<dbReference type="EMBL" id="JACHMG010000001">
    <property type="protein sequence ID" value="MBB4682548.1"/>
    <property type="molecule type" value="Genomic_DNA"/>
</dbReference>
<dbReference type="InterPro" id="IPR012338">
    <property type="entry name" value="Beta-lactam/transpept-like"/>
</dbReference>
<feature type="domain" description="Beta-lactamase-related" evidence="1">
    <location>
        <begin position="24"/>
        <end position="403"/>
    </location>
</feature>
<dbReference type="AlphaFoldDB" id="A0A840IMV9"/>
<dbReference type="PANTHER" id="PTHR43283:SF3">
    <property type="entry name" value="BETA-LACTAMASE FAMILY PROTEIN (AFU_ORTHOLOGUE AFUA_5G07500)"/>
    <property type="match status" value="1"/>
</dbReference>
<dbReference type="Proteomes" id="UP000581769">
    <property type="component" value="Unassembled WGS sequence"/>
</dbReference>
<dbReference type="InterPro" id="IPR050789">
    <property type="entry name" value="Diverse_Enzym_Activities"/>
</dbReference>
<sequence length="411" mass="45030">MATEVKVEADPAEAGFDEGRLRRIDRHFARYVEDGLLPGFLAVVSRHGRIVHVTAHGARDVEASAPVESDTVWRIFSMSKPITSVAAMTFVEEGMIDLTDAIARWLPEFAEPRVYTKGSALAPVTEPATEPIRLWHLLSHTAGLTYGFHHTHPVDARYRAAGYEWGTPSGVDLAGASRAWAGLPLVFQPGSEWNYSVATDVLGRLVEVLAGKPLDEVLAERIFGPLGMSDTGFWTADHNRLAALYLPDPKTKRIVRNDEVFGAIGTKRPDCFSGGGGLVSTAGDYHRFTQMLLRRGELDGVRVLAPRTVDLMTANHLPGHVDLEAYGRPLFAEMPFDGFGFGLGFSVLVDPVKAKTLSTPGEYAWGGAASTAFWVDPDEDLTVAFYTQLLPSSTHPFRQQLRQLVYQALLD</sequence>
<comment type="caution">
    <text evidence="2">The sequence shown here is derived from an EMBL/GenBank/DDBJ whole genome shotgun (WGS) entry which is preliminary data.</text>
</comment>
<evidence type="ECO:0000313" key="2">
    <source>
        <dbReference type="EMBL" id="MBB4682548.1"/>
    </source>
</evidence>
<gene>
    <name evidence="2" type="ORF">BJY18_000033</name>
</gene>
<dbReference type="InterPro" id="IPR001466">
    <property type="entry name" value="Beta-lactam-related"/>
</dbReference>
<evidence type="ECO:0000259" key="1">
    <source>
        <dbReference type="Pfam" id="PF00144"/>
    </source>
</evidence>
<reference evidence="2 3" key="1">
    <citation type="submission" date="2020-08" db="EMBL/GenBank/DDBJ databases">
        <title>Sequencing the genomes of 1000 actinobacteria strains.</title>
        <authorList>
            <person name="Klenk H.-P."/>
        </authorList>
    </citation>
    <scope>NUCLEOTIDE SEQUENCE [LARGE SCALE GENOMIC DNA]</scope>
    <source>
        <strain evidence="2 3">DSM 45859</strain>
    </source>
</reference>
<keyword evidence="3" id="KW-1185">Reference proteome</keyword>